<sequence length="325" mass="35798">MNARKGLMLVVAVVVFCGVAWAFVQAYRTPAERLQGQIEARQYMVSSKVPGRLGELRVHKGDRVAEGDVLFSIDSPELEAKLVQIDAIDRIAGSLLDAVEGGTREERINAARSEYEKARVAEALAEKTWQRMRALAEEGVVARQRLDEAYTFWQVAVKTSTTASEVLRLAEAGPRREARDASRANEEVTASLREEVETLLADTRAHAPHAGIVSNVLLSQGELVPQGFPVVMVTDLDDAWALFNVREDLLQQLPQGAAFEVEIPALSTRARFRVTHIAVLGDFATWRATSSGQGFDLRTFEVELRPEKPVPGLRPGMSVLLSLAR</sequence>
<evidence type="ECO:0000313" key="4">
    <source>
        <dbReference type="Proteomes" id="UP000006764"/>
    </source>
</evidence>
<dbReference type="SUPFAM" id="SSF111369">
    <property type="entry name" value="HlyD-like secretion proteins"/>
    <property type="match status" value="2"/>
</dbReference>
<dbReference type="PANTHER" id="PTHR30438:SF1">
    <property type="entry name" value="36 KDA ANTIGEN"/>
    <property type="match status" value="1"/>
</dbReference>
<dbReference type="Gene3D" id="2.40.50.100">
    <property type="match status" value="1"/>
</dbReference>
<dbReference type="Proteomes" id="UP000006764">
    <property type="component" value="Chromosome"/>
</dbReference>
<feature type="domain" description="Multidrug resistance protein MdtA-like barrel-sandwich hybrid" evidence="2">
    <location>
        <begin position="44"/>
        <end position="234"/>
    </location>
</feature>
<reference evidence="3 4" key="1">
    <citation type="journal article" date="2012" name="J. Bacteriol.">
        <title>Genome sequence of an alkane-degrading bacterium, Alcanivorax pacificus type strain W11-5, isolated from deep sea sediment.</title>
        <authorList>
            <person name="Lai Q."/>
            <person name="Shao Z."/>
        </authorList>
    </citation>
    <scope>NUCLEOTIDE SEQUENCE [LARGE SCALE GENOMIC DNA]</scope>
    <source>
        <strain evidence="3 4">W11-5</strain>
    </source>
</reference>
<dbReference type="RefSeq" id="WP_008738710.1">
    <property type="nucleotide sequence ID" value="NZ_CP004387.1"/>
</dbReference>
<dbReference type="Gene3D" id="1.10.287.470">
    <property type="entry name" value="Helix hairpin bin"/>
    <property type="match status" value="1"/>
</dbReference>
<evidence type="ECO:0000259" key="2">
    <source>
        <dbReference type="Pfam" id="PF25917"/>
    </source>
</evidence>
<name>A0A0B4XR81_9GAMM</name>
<keyword evidence="4" id="KW-1185">Reference proteome</keyword>
<dbReference type="KEGG" id="apac:S7S_12605"/>
<comment type="similarity">
    <text evidence="1">Belongs to the membrane fusion protein (MFP) (TC 8.A.1) family.</text>
</comment>
<dbReference type="InterPro" id="IPR058625">
    <property type="entry name" value="MdtA-like_BSH"/>
</dbReference>
<dbReference type="Gene3D" id="2.40.30.170">
    <property type="match status" value="1"/>
</dbReference>
<dbReference type="EMBL" id="CP004387">
    <property type="protein sequence ID" value="AJD48933.1"/>
    <property type="molecule type" value="Genomic_DNA"/>
</dbReference>
<dbReference type="STRING" id="391936.S7S_12605"/>
<protein>
    <submittedName>
        <fullName evidence="3">Membrane-fusion protein</fullName>
    </submittedName>
</protein>
<dbReference type="HOGENOM" id="CLU_018816_6_1_6"/>
<organism evidence="3 4">
    <name type="scientific">Isoalcanivorax pacificus W11-5</name>
    <dbReference type="NCBI Taxonomy" id="391936"/>
    <lineage>
        <taxon>Bacteria</taxon>
        <taxon>Pseudomonadati</taxon>
        <taxon>Pseudomonadota</taxon>
        <taxon>Gammaproteobacteria</taxon>
        <taxon>Oceanospirillales</taxon>
        <taxon>Alcanivoracaceae</taxon>
        <taxon>Isoalcanivorax</taxon>
    </lineage>
</organism>
<proteinExistence type="inferred from homology"/>
<dbReference type="AlphaFoldDB" id="A0A0B4XR81"/>
<evidence type="ECO:0000313" key="3">
    <source>
        <dbReference type="EMBL" id="AJD48933.1"/>
    </source>
</evidence>
<dbReference type="Pfam" id="PF25917">
    <property type="entry name" value="BSH_RND"/>
    <property type="match status" value="1"/>
</dbReference>
<gene>
    <name evidence="3" type="ORF">S7S_12605</name>
</gene>
<evidence type="ECO:0000256" key="1">
    <source>
        <dbReference type="ARBA" id="ARBA00009477"/>
    </source>
</evidence>
<dbReference type="PANTHER" id="PTHR30438">
    <property type="entry name" value="36 KDA ANTIGEN-RELATED"/>
    <property type="match status" value="1"/>
</dbReference>
<accession>A0A0B4XR81</accession>